<dbReference type="STRING" id="366602.Caul_2984"/>
<accession>B0T0N2</accession>
<gene>
    <name evidence="2" type="ordered locus">Caul_2984</name>
</gene>
<dbReference type="AlphaFoldDB" id="B0T0N2"/>
<dbReference type="InterPro" id="IPR002575">
    <property type="entry name" value="Aminoglycoside_PTrfase"/>
</dbReference>
<reference evidence="2" key="1">
    <citation type="submission" date="2008-01" db="EMBL/GenBank/DDBJ databases">
        <title>Complete sequence of chromosome of Caulobacter sp. K31.</title>
        <authorList>
            <consortium name="US DOE Joint Genome Institute"/>
            <person name="Copeland A."/>
            <person name="Lucas S."/>
            <person name="Lapidus A."/>
            <person name="Barry K."/>
            <person name="Glavina del Rio T."/>
            <person name="Dalin E."/>
            <person name="Tice H."/>
            <person name="Pitluck S."/>
            <person name="Bruce D."/>
            <person name="Goodwin L."/>
            <person name="Thompson L.S."/>
            <person name="Brettin T."/>
            <person name="Detter J.C."/>
            <person name="Han C."/>
            <person name="Schmutz J."/>
            <person name="Larimer F."/>
            <person name="Land M."/>
            <person name="Hauser L."/>
            <person name="Kyrpides N."/>
            <person name="Kim E."/>
            <person name="Stephens C."/>
            <person name="Richardson P."/>
        </authorList>
    </citation>
    <scope>NUCLEOTIDE SEQUENCE [LARGE SCALE GENOMIC DNA]</scope>
    <source>
        <strain evidence="2">K31</strain>
    </source>
</reference>
<dbReference type="InterPro" id="IPR052732">
    <property type="entry name" value="Cell-binding_unc_protein"/>
</dbReference>
<dbReference type="PANTHER" id="PTHR43883:SF1">
    <property type="entry name" value="GLUCONOKINASE"/>
    <property type="match status" value="1"/>
</dbReference>
<name>B0T0N2_CAUSK</name>
<evidence type="ECO:0000313" key="2">
    <source>
        <dbReference type="EMBL" id="ABZ72111.1"/>
    </source>
</evidence>
<evidence type="ECO:0000259" key="1">
    <source>
        <dbReference type="Pfam" id="PF01636"/>
    </source>
</evidence>
<dbReference type="SUPFAM" id="SSF56112">
    <property type="entry name" value="Protein kinase-like (PK-like)"/>
    <property type="match status" value="1"/>
</dbReference>
<dbReference type="EMBL" id="CP000927">
    <property type="protein sequence ID" value="ABZ72111.1"/>
    <property type="molecule type" value="Genomic_DNA"/>
</dbReference>
<dbReference type="Pfam" id="PF01636">
    <property type="entry name" value="APH"/>
    <property type="match status" value="1"/>
</dbReference>
<organism evidence="2">
    <name type="scientific">Caulobacter sp. (strain K31)</name>
    <dbReference type="NCBI Taxonomy" id="366602"/>
    <lineage>
        <taxon>Bacteria</taxon>
        <taxon>Pseudomonadati</taxon>
        <taxon>Pseudomonadota</taxon>
        <taxon>Alphaproteobacteria</taxon>
        <taxon>Caulobacterales</taxon>
        <taxon>Caulobacteraceae</taxon>
        <taxon>Caulobacter</taxon>
    </lineage>
</organism>
<sequence>MPALDINPNQADLVQALASGAASGEAGPLRRLDTHMSHVFLGVEHVYKLKRAIRHPFVDFSTLEKRQAACLEELRLNRRLAPTLYEAVLPACRASDGQIRLGGEGAILDYVVIMRRFADGALLDEIARAGALTEDQVLEAIDIIARFHAGLAPHFETGHAADYQRTLAGLRQTEAAGAAKLGLRPPSRALFARLSQALTQQSPLIEARRRQGWVREGHGDLHLRNICIFEGHVTPFDALEFDPALSITDVLYDLAFLLMDLRVRGLGGLAELAAARYWAVSGQEPVEGLLAVFMALRATVRMAVAMEAGDLTTAALYRRFVQDALQAPSPPTKAIASAPSFGPNP</sequence>
<proteinExistence type="predicted"/>
<dbReference type="eggNOG" id="COG2187">
    <property type="taxonomic scope" value="Bacteria"/>
</dbReference>
<feature type="domain" description="Aminoglycoside phosphotransferase" evidence="1">
    <location>
        <begin position="65"/>
        <end position="277"/>
    </location>
</feature>
<dbReference type="Gene3D" id="3.90.1200.10">
    <property type="match status" value="1"/>
</dbReference>
<dbReference type="KEGG" id="cak:Caul_2984"/>
<dbReference type="PANTHER" id="PTHR43883">
    <property type="entry name" value="SLR0207 PROTEIN"/>
    <property type="match status" value="1"/>
</dbReference>
<protein>
    <recommendedName>
        <fullName evidence="1">Aminoglycoside phosphotransferase domain-containing protein</fullName>
    </recommendedName>
</protein>
<dbReference type="OrthoDB" id="9810277at2"/>
<dbReference type="InterPro" id="IPR011009">
    <property type="entry name" value="Kinase-like_dom_sf"/>
</dbReference>
<dbReference type="HOGENOM" id="CLU_026771_0_0_5"/>